<keyword evidence="2" id="KW-0808">Transferase</keyword>
<dbReference type="CDD" id="cd04301">
    <property type="entry name" value="NAT_SF"/>
    <property type="match status" value="1"/>
</dbReference>
<dbReference type="AlphaFoldDB" id="A0A858RLW8"/>
<dbReference type="KEGG" id="luo:HHL09_15765"/>
<accession>A0A858RLW8</accession>
<dbReference type="PROSITE" id="PS51186">
    <property type="entry name" value="GNAT"/>
    <property type="match status" value="1"/>
</dbReference>
<evidence type="ECO:0000313" key="3">
    <source>
        <dbReference type="Proteomes" id="UP000501812"/>
    </source>
</evidence>
<dbReference type="SUPFAM" id="SSF55729">
    <property type="entry name" value="Acyl-CoA N-acyltransferases (Nat)"/>
    <property type="match status" value="1"/>
</dbReference>
<proteinExistence type="predicted"/>
<keyword evidence="3" id="KW-1185">Reference proteome</keyword>
<name>A0A858RLW8_9BACT</name>
<dbReference type="RefSeq" id="WP_169455580.1">
    <property type="nucleotide sequence ID" value="NZ_CP051774.1"/>
</dbReference>
<dbReference type="InterPro" id="IPR000182">
    <property type="entry name" value="GNAT_dom"/>
</dbReference>
<dbReference type="GO" id="GO:0016747">
    <property type="term" value="F:acyltransferase activity, transferring groups other than amino-acyl groups"/>
    <property type="evidence" value="ECO:0007669"/>
    <property type="project" value="InterPro"/>
</dbReference>
<evidence type="ECO:0000313" key="2">
    <source>
        <dbReference type="EMBL" id="QJE97180.1"/>
    </source>
</evidence>
<dbReference type="Gene3D" id="3.40.630.30">
    <property type="match status" value="1"/>
</dbReference>
<organism evidence="2 3">
    <name type="scientific">Luteolibacter luteus</name>
    <dbReference type="NCBI Taxonomy" id="2728835"/>
    <lineage>
        <taxon>Bacteria</taxon>
        <taxon>Pseudomonadati</taxon>
        <taxon>Verrucomicrobiota</taxon>
        <taxon>Verrucomicrobiia</taxon>
        <taxon>Verrucomicrobiales</taxon>
        <taxon>Verrucomicrobiaceae</taxon>
        <taxon>Luteolibacter</taxon>
    </lineage>
</organism>
<feature type="domain" description="N-acetyltransferase" evidence="1">
    <location>
        <begin position="1"/>
        <end position="137"/>
    </location>
</feature>
<sequence>MRIRRAHPKDLRAIKEIDPMAKRRGHLLKQALQERGLFVLVEKERLLAFAILRRGFFERFFLELLLVHPDHRREGWGTRLIERMEKLAEAKGELWTSTNQSNRTMKRLLHARGYRQAGKIIGLDEGDPELFFVKALR</sequence>
<dbReference type="EMBL" id="CP051774">
    <property type="protein sequence ID" value="QJE97180.1"/>
    <property type="molecule type" value="Genomic_DNA"/>
</dbReference>
<reference evidence="2 3" key="1">
    <citation type="submission" date="2020-04" db="EMBL/GenBank/DDBJ databases">
        <title>Luteolibacter sp. G-1-1-1 isolated from soil.</title>
        <authorList>
            <person name="Dahal R.H."/>
        </authorList>
    </citation>
    <scope>NUCLEOTIDE SEQUENCE [LARGE SCALE GENOMIC DNA]</scope>
    <source>
        <strain evidence="2 3">G-1-1-1</strain>
    </source>
</reference>
<gene>
    <name evidence="2" type="ORF">HHL09_15765</name>
</gene>
<dbReference type="InterPro" id="IPR016181">
    <property type="entry name" value="Acyl_CoA_acyltransferase"/>
</dbReference>
<dbReference type="Proteomes" id="UP000501812">
    <property type="component" value="Chromosome"/>
</dbReference>
<evidence type="ECO:0000259" key="1">
    <source>
        <dbReference type="PROSITE" id="PS51186"/>
    </source>
</evidence>
<dbReference type="Pfam" id="PF00583">
    <property type="entry name" value="Acetyltransf_1"/>
    <property type="match status" value="1"/>
</dbReference>
<protein>
    <submittedName>
        <fullName evidence="2">GNAT family N-acetyltransferase</fullName>
    </submittedName>
</protein>